<feature type="domain" description="RNase H type-1" evidence="2">
    <location>
        <begin position="49"/>
        <end position="185"/>
    </location>
</feature>
<sequence length="260" mass="29099">MKAWFTALGLQRTETIEPFCITPWLPGAEVDILTTEEALLKTRQASEAPVSPTAIFTDGSTTKVGSGVGEALGDGTPLFCKTIERVHHHRAELAAIRKAVGLIERNMTKTFQRARKYDIYMDSQYVRRVLKRPRQQEGQGTVRRIMESVWAVEKQGHQIQFHWVPGHSGVPGNEAAHNLALKAAARCIVPSSARVLCRAGFSQDHREYENQWREALYATKTGQFPKEIDKTPTSTPKRYTTISRGMKQLSSCNYGRTNAG</sequence>
<reference evidence="3" key="2">
    <citation type="submission" date="2023-05" db="EMBL/GenBank/DDBJ databases">
        <authorList>
            <consortium name="Lawrence Berkeley National Laboratory"/>
            <person name="Steindorff A."/>
            <person name="Hensen N."/>
            <person name="Bonometti L."/>
            <person name="Westerberg I."/>
            <person name="Brannstrom I.O."/>
            <person name="Guillou S."/>
            <person name="Cros-Aarteil S."/>
            <person name="Calhoun S."/>
            <person name="Haridas S."/>
            <person name="Kuo A."/>
            <person name="Mondo S."/>
            <person name="Pangilinan J."/>
            <person name="Riley R."/>
            <person name="Labutti K."/>
            <person name="Andreopoulos B."/>
            <person name="Lipzen A."/>
            <person name="Chen C."/>
            <person name="Yanf M."/>
            <person name="Daum C."/>
            <person name="Ng V."/>
            <person name="Clum A."/>
            <person name="Ohm R."/>
            <person name="Martin F."/>
            <person name="Silar P."/>
            <person name="Natvig D."/>
            <person name="Lalanne C."/>
            <person name="Gautier V."/>
            <person name="Ament-Velasquez S.L."/>
            <person name="Kruys A."/>
            <person name="Hutchinson M.I."/>
            <person name="Powell A.J."/>
            <person name="Barry K."/>
            <person name="Miller A.N."/>
            <person name="Grigoriev I.V."/>
            <person name="Debuchy R."/>
            <person name="Gladieux P."/>
            <person name="Thoren M.H."/>
            <person name="Johannesson H."/>
        </authorList>
    </citation>
    <scope>NUCLEOTIDE SEQUENCE</scope>
    <source>
        <strain evidence="3">PSN293</strain>
    </source>
</reference>
<keyword evidence="4" id="KW-1185">Reference proteome</keyword>
<dbReference type="SUPFAM" id="SSF53098">
    <property type="entry name" value="Ribonuclease H-like"/>
    <property type="match status" value="1"/>
</dbReference>
<dbReference type="EMBL" id="MU858172">
    <property type="protein sequence ID" value="KAK4210545.1"/>
    <property type="molecule type" value="Genomic_DNA"/>
</dbReference>
<proteinExistence type="inferred from homology"/>
<dbReference type="Gene3D" id="3.30.420.10">
    <property type="entry name" value="Ribonuclease H-like superfamily/Ribonuclease H"/>
    <property type="match status" value="1"/>
</dbReference>
<accession>A0AAN6Y3E1</accession>
<dbReference type="CDD" id="cd09276">
    <property type="entry name" value="Rnase_HI_RT_non_LTR"/>
    <property type="match status" value="1"/>
</dbReference>
<evidence type="ECO:0000313" key="4">
    <source>
        <dbReference type="Proteomes" id="UP001301769"/>
    </source>
</evidence>
<dbReference type="InterPro" id="IPR036397">
    <property type="entry name" value="RNaseH_sf"/>
</dbReference>
<organism evidence="3 4">
    <name type="scientific">Rhypophila decipiens</name>
    <dbReference type="NCBI Taxonomy" id="261697"/>
    <lineage>
        <taxon>Eukaryota</taxon>
        <taxon>Fungi</taxon>
        <taxon>Dikarya</taxon>
        <taxon>Ascomycota</taxon>
        <taxon>Pezizomycotina</taxon>
        <taxon>Sordariomycetes</taxon>
        <taxon>Sordariomycetidae</taxon>
        <taxon>Sordariales</taxon>
        <taxon>Naviculisporaceae</taxon>
        <taxon>Rhypophila</taxon>
    </lineage>
</organism>
<evidence type="ECO:0000259" key="2">
    <source>
        <dbReference type="PROSITE" id="PS50879"/>
    </source>
</evidence>
<dbReference type="GO" id="GO:0043137">
    <property type="term" value="P:DNA replication, removal of RNA primer"/>
    <property type="evidence" value="ECO:0007669"/>
    <property type="project" value="TreeGrafter"/>
</dbReference>
<protein>
    <submittedName>
        <fullName evidence="3">Ribonuclease H-like domain-containing protein</fullName>
    </submittedName>
</protein>
<dbReference type="InterPro" id="IPR050092">
    <property type="entry name" value="RNase_H"/>
</dbReference>
<comment type="similarity">
    <text evidence="1">Belongs to the RNase H family.</text>
</comment>
<dbReference type="AlphaFoldDB" id="A0AAN6Y3E1"/>
<dbReference type="PANTHER" id="PTHR10642">
    <property type="entry name" value="RIBONUCLEASE H1"/>
    <property type="match status" value="1"/>
</dbReference>
<dbReference type="Proteomes" id="UP001301769">
    <property type="component" value="Unassembled WGS sequence"/>
</dbReference>
<dbReference type="GO" id="GO:0004523">
    <property type="term" value="F:RNA-DNA hybrid ribonuclease activity"/>
    <property type="evidence" value="ECO:0007669"/>
    <property type="project" value="InterPro"/>
</dbReference>
<evidence type="ECO:0000256" key="1">
    <source>
        <dbReference type="ARBA" id="ARBA00005300"/>
    </source>
</evidence>
<dbReference type="Pfam" id="PF00075">
    <property type="entry name" value="RNase_H"/>
    <property type="match status" value="1"/>
</dbReference>
<comment type="caution">
    <text evidence="3">The sequence shown here is derived from an EMBL/GenBank/DDBJ whole genome shotgun (WGS) entry which is preliminary data.</text>
</comment>
<evidence type="ECO:0000313" key="3">
    <source>
        <dbReference type="EMBL" id="KAK4210545.1"/>
    </source>
</evidence>
<reference evidence="3" key="1">
    <citation type="journal article" date="2023" name="Mol. Phylogenet. Evol.">
        <title>Genome-scale phylogeny and comparative genomics of the fungal order Sordariales.</title>
        <authorList>
            <person name="Hensen N."/>
            <person name="Bonometti L."/>
            <person name="Westerberg I."/>
            <person name="Brannstrom I.O."/>
            <person name="Guillou S."/>
            <person name="Cros-Aarteil S."/>
            <person name="Calhoun S."/>
            <person name="Haridas S."/>
            <person name="Kuo A."/>
            <person name="Mondo S."/>
            <person name="Pangilinan J."/>
            <person name="Riley R."/>
            <person name="LaButti K."/>
            <person name="Andreopoulos B."/>
            <person name="Lipzen A."/>
            <person name="Chen C."/>
            <person name="Yan M."/>
            <person name="Daum C."/>
            <person name="Ng V."/>
            <person name="Clum A."/>
            <person name="Steindorff A."/>
            <person name="Ohm R.A."/>
            <person name="Martin F."/>
            <person name="Silar P."/>
            <person name="Natvig D.O."/>
            <person name="Lalanne C."/>
            <person name="Gautier V."/>
            <person name="Ament-Velasquez S.L."/>
            <person name="Kruys A."/>
            <person name="Hutchinson M.I."/>
            <person name="Powell A.J."/>
            <person name="Barry K."/>
            <person name="Miller A.N."/>
            <person name="Grigoriev I.V."/>
            <person name="Debuchy R."/>
            <person name="Gladieux P."/>
            <person name="Hiltunen Thoren M."/>
            <person name="Johannesson H."/>
        </authorList>
    </citation>
    <scope>NUCLEOTIDE SEQUENCE</scope>
    <source>
        <strain evidence="3">PSN293</strain>
    </source>
</reference>
<dbReference type="PANTHER" id="PTHR10642:SF25">
    <property type="entry name" value="RNASE H TYPE-1 DOMAIN-CONTAINING PROTEIN"/>
    <property type="match status" value="1"/>
</dbReference>
<dbReference type="InterPro" id="IPR012337">
    <property type="entry name" value="RNaseH-like_sf"/>
</dbReference>
<dbReference type="GO" id="GO:0003676">
    <property type="term" value="F:nucleic acid binding"/>
    <property type="evidence" value="ECO:0007669"/>
    <property type="project" value="InterPro"/>
</dbReference>
<dbReference type="InterPro" id="IPR002156">
    <property type="entry name" value="RNaseH_domain"/>
</dbReference>
<dbReference type="PROSITE" id="PS50879">
    <property type="entry name" value="RNASE_H_1"/>
    <property type="match status" value="1"/>
</dbReference>
<gene>
    <name evidence="3" type="ORF">QBC37DRAFT_376955</name>
</gene>
<name>A0AAN6Y3E1_9PEZI</name>